<name>A0A6M0QE55_9BACI</name>
<proteinExistence type="predicted"/>
<evidence type="ECO:0000313" key="1">
    <source>
        <dbReference type="EMBL" id="NEY74179.1"/>
    </source>
</evidence>
<keyword evidence="2" id="KW-1185">Reference proteome</keyword>
<organism evidence="1 2">
    <name type="scientific">Bacillus mesophilus</name>
    <dbReference type="NCBI Taxonomy" id="1808955"/>
    <lineage>
        <taxon>Bacteria</taxon>
        <taxon>Bacillati</taxon>
        <taxon>Bacillota</taxon>
        <taxon>Bacilli</taxon>
        <taxon>Bacillales</taxon>
        <taxon>Bacillaceae</taxon>
        <taxon>Bacillus</taxon>
    </lineage>
</organism>
<gene>
    <name evidence="1" type="ORF">G4D63_20990</name>
</gene>
<protein>
    <submittedName>
        <fullName evidence="1">Uncharacterized protein</fullName>
    </submittedName>
</protein>
<dbReference type="RefSeq" id="WP_163182043.1">
    <property type="nucleotide sequence ID" value="NZ_JAAIWM010000015.1"/>
</dbReference>
<evidence type="ECO:0000313" key="2">
    <source>
        <dbReference type="Proteomes" id="UP000481043"/>
    </source>
</evidence>
<sequence>MMQNEEPTIQELKNQITYLHQYTQQLNKSLAHINVYEYYIQSITVDSVKGILQLGYLTEYEMKEDDGIHRFYIGDVKIKKVEDTGIVGLGVTEKGSSTKEEDQLVSPEEASPDIQKIYEEIKSLLDVEDVPSFFQEIATIEVLLHKIWEFISEKWNSSQPFSTFYEHILQKLNQIEQLHENTIYPLQNDKLIVVANNIEEKAKSLLVITTLLEAFLPGYFSNHNDANIMICSKKLNMKVPPNNKVSKKQIKTAIKNTFNLQELPETYEEITENIDLLELVFYHRIQPVVLSEAAANFFYMIRDLYLPKNNPDKLDPHFSSEEQVLLFSSLIKYLDQYQKHILLEYLLI</sequence>
<reference evidence="1 2" key="1">
    <citation type="submission" date="2020-02" db="EMBL/GenBank/DDBJ databases">
        <title>Bacillus aquiflavi sp. nov., isolated from yellow water of strong flavor Chinese baijiu in Yibin region of China.</title>
        <authorList>
            <person name="Xie J."/>
        </authorList>
    </citation>
    <scope>NUCLEOTIDE SEQUENCE [LARGE SCALE GENOMIC DNA]</scope>
    <source>
        <strain evidence="1 2">SA4</strain>
    </source>
</reference>
<comment type="caution">
    <text evidence="1">The sequence shown here is derived from an EMBL/GenBank/DDBJ whole genome shotgun (WGS) entry which is preliminary data.</text>
</comment>
<dbReference type="EMBL" id="JAAIWM010000015">
    <property type="protein sequence ID" value="NEY74179.1"/>
    <property type="molecule type" value="Genomic_DNA"/>
</dbReference>
<accession>A0A6M0QE55</accession>
<dbReference type="Proteomes" id="UP000481043">
    <property type="component" value="Unassembled WGS sequence"/>
</dbReference>
<dbReference type="AlphaFoldDB" id="A0A6M0QE55"/>